<feature type="domain" description="TonB C-terminal" evidence="2">
    <location>
        <begin position="213"/>
        <end position="304"/>
    </location>
</feature>
<dbReference type="SUPFAM" id="SSF74653">
    <property type="entry name" value="TolA/TonB C-terminal domain"/>
    <property type="match status" value="1"/>
</dbReference>
<dbReference type="RefSeq" id="WP_114790006.1">
    <property type="nucleotide sequence ID" value="NZ_CP139960.1"/>
</dbReference>
<keyword evidence="1" id="KW-0732">Signal</keyword>
<accession>A0ABZ0W122</accession>
<gene>
    <name evidence="3" type="ORF">U0035_11850</name>
</gene>
<dbReference type="PANTHER" id="PTHR33446:SF2">
    <property type="entry name" value="PROTEIN TONB"/>
    <property type="match status" value="1"/>
</dbReference>
<feature type="chain" id="PRO_5047510697" evidence="1">
    <location>
        <begin position="26"/>
        <end position="304"/>
    </location>
</feature>
<evidence type="ECO:0000256" key="1">
    <source>
        <dbReference type="SAM" id="SignalP"/>
    </source>
</evidence>
<keyword evidence="4" id="KW-1185">Reference proteome</keyword>
<dbReference type="Proteomes" id="UP001325680">
    <property type="component" value="Chromosome"/>
</dbReference>
<organism evidence="3 4">
    <name type="scientific">Niabella yanshanensis</name>
    <dbReference type="NCBI Taxonomy" id="577386"/>
    <lineage>
        <taxon>Bacteria</taxon>
        <taxon>Pseudomonadati</taxon>
        <taxon>Bacteroidota</taxon>
        <taxon>Chitinophagia</taxon>
        <taxon>Chitinophagales</taxon>
        <taxon>Chitinophagaceae</taxon>
        <taxon>Niabella</taxon>
    </lineage>
</organism>
<dbReference type="InterPro" id="IPR011652">
    <property type="entry name" value="MORN_2"/>
</dbReference>
<dbReference type="Pfam" id="PF07661">
    <property type="entry name" value="MORN_2"/>
    <property type="match status" value="1"/>
</dbReference>
<dbReference type="InterPro" id="IPR037682">
    <property type="entry name" value="TonB_C"/>
</dbReference>
<dbReference type="Pfam" id="PF03544">
    <property type="entry name" value="TonB_C"/>
    <property type="match status" value="1"/>
</dbReference>
<dbReference type="Gene3D" id="3.90.930.1">
    <property type="match status" value="1"/>
</dbReference>
<sequence length="304" mass="34966">MRKNIVFKPKLVTLLLLTIHFSAHAQNRIYTYYLNERMESVAKQKAVVIAKGRKLDTVYLMQYYQLPDNGLLGMEQYKDATLSVLHGERILYYPDGQVKEKTYYLNNSLSGLMMKWDSTGNLTDSGYYKDDHLVFGVKKRYVNYRWLYNKVETDSINNTLRDIDYDSTGHKLREIAFTGSNGTWTEYHKDGSVESVDSVFTREDREAKFPPENGGWRAFLQRNLDGMVPIRNGAAGGQGTVMIQFIVEKDGTVSNLKPLTKIGFGAEEEVLRILKKSPKWIPANRYGKAVKAYRRQPVTFQIRG</sequence>
<dbReference type="SUPFAM" id="SSF82185">
    <property type="entry name" value="Histone H3 K4-specific methyltransferase SET7/9 N-terminal domain"/>
    <property type="match status" value="1"/>
</dbReference>
<dbReference type="Gene3D" id="3.30.1150.10">
    <property type="match status" value="1"/>
</dbReference>
<evidence type="ECO:0000259" key="2">
    <source>
        <dbReference type="PROSITE" id="PS52015"/>
    </source>
</evidence>
<reference evidence="3 4" key="1">
    <citation type="submission" date="2023-12" db="EMBL/GenBank/DDBJ databases">
        <title>Genome sequencing and assembly of bacterial species from a model synthetic community.</title>
        <authorList>
            <person name="Hogle S.L."/>
        </authorList>
    </citation>
    <scope>NUCLEOTIDE SEQUENCE [LARGE SCALE GENOMIC DNA]</scope>
    <source>
        <strain evidence="3 4">HAMBI_3031</strain>
    </source>
</reference>
<proteinExistence type="predicted"/>
<name>A0ABZ0W122_9BACT</name>
<dbReference type="InterPro" id="IPR051045">
    <property type="entry name" value="TonB-dependent_transducer"/>
</dbReference>
<protein>
    <submittedName>
        <fullName evidence="3">Energy transducer TonB</fullName>
    </submittedName>
</protein>
<feature type="signal peptide" evidence="1">
    <location>
        <begin position="1"/>
        <end position="25"/>
    </location>
</feature>
<dbReference type="EMBL" id="CP139960">
    <property type="protein sequence ID" value="WQD36358.1"/>
    <property type="molecule type" value="Genomic_DNA"/>
</dbReference>
<dbReference type="PANTHER" id="PTHR33446">
    <property type="entry name" value="PROTEIN TONB-RELATED"/>
    <property type="match status" value="1"/>
</dbReference>
<evidence type="ECO:0000313" key="3">
    <source>
        <dbReference type="EMBL" id="WQD36358.1"/>
    </source>
</evidence>
<evidence type="ECO:0000313" key="4">
    <source>
        <dbReference type="Proteomes" id="UP001325680"/>
    </source>
</evidence>
<dbReference type="PROSITE" id="PS52015">
    <property type="entry name" value="TONB_CTD"/>
    <property type="match status" value="1"/>
</dbReference>